<dbReference type="InterPro" id="IPR004199">
    <property type="entry name" value="B-gal_small/dom_5"/>
</dbReference>
<dbReference type="Pfam" id="PF16353">
    <property type="entry name" value="LacZ_4"/>
    <property type="match status" value="1"/>
</dbReference>
<evidence type="ECO:0000313" key="10">
    <source>
        <dbReference type="EMBL" id="BBI31965.1"/>
    </source>
</evidence>
<reference evidence="10 11" key="1">
    <citation type="submission" date="2019-01" db="EMBL/GenBank/DDBJ databases">
        <title>Complete genome sequence of Cohnella hallensis HS21 isolated from Korean fir (Abies koreana) rhizospheric soil.</title>
        <authorList>
            <person name="Jiang L."/>
            <person name="Kang S.W."/>
            <person name="Kim S."/>
            <person name="Jung J."/>
            <person name="Kim C.Y."/>
            <person name="Kim D.H."/>
            <person name="Kim S.W."/>
            <person name="Lee J."/>
        </authorList>
    </citation>
    <scope>NUCLEOTIDE SEQUENCE [LARGE SCALE GENOMIC DNA]</scope>
    <source>
        <strain evidence="10 11">HS21</strain>
    </source>
</reference>
<evidence type="ECO:0000256" key="3">
    <source>
        <dbReference type="ARBA" id="ARBA00012756"/>
    </source>
</evidence>
<dbReference type="Gene3D" id="2.60.120.260">
    <property type="entry name" value="Galactose-binding domain-like"/>
    <property type="match status" value="1"/>
</dbReference>
<dbReference type="Pfam" id="PF00703">
    <property type="entry name" value="Glyco_hydro_2"/>
    <property type="match status" value="1"/>
</dbReference>
<keyword evidence="11" id="KW-1185">Reference proteome</keyword>
<dbReference type="Gene3D" id="2.70.98.10">
    <property type="match status" value="1"/>
</dbReference>
<dbReference type="GO" id="GO:0009341">
    <property type="term" value="C:beta-galactosidase complex"/>
    <property type="evidence" value="ECO:0007669"/>
    <property type="project" value="InterPro"/>
</dbReference>
<dbReference type="EC" id="3.2.1.23" evidence="3 8"/>
<organism evidence="10 11">
    <name type="scientific">Cohnella abietis</name>
    <dbReference type="NCBI Taxonomy" id="2507935"/>
    <lineage>
        <taxon>Bacteria</taxon>
        <taxon>Bacillati</taxon>
        <taxon>Bacillota</taxon>
        <taxon>Bacilli</taxon>
        <taxon>Bacillales</taxon>
        <taxon>Paenibacillaceae</taxon>
        <taxon>Cohnella</taxon>
    </lineage>
</organism>
<evidence type="ECO:0000256" key="2">
    <source>
        <dbReference type="ARBA" id="ARBA00007401"/>
    </source>
</evidence>
<dbReference type="Gene3D" id="3.20.20.80">
    <property type="entry name" value="Glycosidases"/>
    <property type="match status" value="1"/>
</dbReference>
<dbReference type="AlphaFoldDB" id="A0A3T1D1T2"/>
<comment type="catalytic activity">
    <reaction evidence="1 8">
        <text>Hydrolysis of terminal non-reducing beta-D-galactose residues in beta-D-galactosides.</text>
        <dbReference type="EC" id="3.2.1.23"/>
    </reaction>
</comment>
<dbReference type="SMART" id="SM01038">
    <property type="entry name" value="Bgal_small_N"/>
    <property type="match status" value="1"/>
</dbReference>
<dbReference type="EMBL" id="AP019400">
    <property type="protein sequence ID" value="BBI31965.1"/>
    <property type="molecule type" value="Genomic_DNA"/>
</dbReference>
<dbReference type="InterPro" id="IPR017853">
    <property type="entry name" value="GH"/>
</dbReference>
<dbReference type="Gene3D" id="2.60.40.10">
    <property type="entry name" value="Immunoglobulins"/>
    <property type="match status" value="2"/>
</dbReference>
<dbReference type="SUPFAM" id="SSF51445">
    <property type="entry name" value="(Trans)glycosidases"/>
    <property type="match status" value="1"/>
</dbReference>
<protein>
    <recommendedName>
        <fullName evidence="4 8">Beta-galactosidase</fullName>
        <ecNumber evidence="3 8">3.2.1.23</ecNumber>
    </recommendedName>
    <alternativeName>
        <fullName evidence="7 8">Lactase</fullName>
    </alternativeName>
</protein>
<dbReference type="PRINTS" id="PR00132">
    <property type="entry name" value="GLHYDRLASE2"/>
</dbReference>
<accession>A0A3T1D1T2</accession>
<dbReference type="RefSeq" id="WP_130606150.1">
    <property type="nucleotide sequence ID" value="NZ_AP019400.1"/>
</dbReference>
<dbReference type="SUPFAM" id="SSF74650">
    <property type="entry name" value="Galactose mutarotase-like"/>
    <property type="match status" value="1"/>
</dbReference>
<dbReference type="PANTHER" id="PTHR46323:SF2">
    <property type="entry name" value="BETA-GALACTOSIDASE"/>
    <property type="match status" value="1"/>
</dbReference>
<dbReference type="GO" id="GO:0005990">
    <property type="term" value="P:lactose catabolic process"/>
    <property type="evidence" value="ECO:0007669"/>
    <property type="project" value="TreeGrafter"/>
</dbReference>
<dbReference type="Pfam" id="PF02929">
    <property type="entry name" value="Bgal_small_N"/>
    <property type="match status" value="1"/>
</dbReference>
<dbReference type="InterPro" id="IPR006101">
    <property type="entry name" value="Glyco_hydro_2"/>
</dbReference>
<sequence>MNLKMSGNIWQNPSIQQLNREPMHSPWGAYASEEESTRCDRLTSSIYKLSLDGEWTFKLYENPEQVPTGFYEESFDLNGWGTIQVPGSWELQGHDKPIYTNIVYPFPIDDSSEPHLRDHDPEELGGVYLPLNPPYVPRKNNPTGCYVTEFLLPGDWEGRETFINFGSVESAFFLWVNGEFVGYSQDSKLDAEFHLTPYVRLGKNRVAMQIMRWSDGTYVEDQDYWHLSGIHRSVKLFSKPSVHLRDMRVHALLDDSYHNGRLIVYAYVNRSADYRRYSVHARLIDSSGCDVMEKLESPVATATPMYENGEWPPEDGAAILIADINNPRKWSAEEPNLYTLTLTLLDHGGNIVDYESAKVGFRRIDRSPEGVILLNGKRLIVRGINRHEHHPDTGRTISPEHMRKEIILMKQLNFNAVRTSHYPNDPVWYDLCDELGIYLVDETNLETHGVQTALSKDPEWSGVYLDRVVRMVLRDKNHPSILFWSLGNESGVGANHAAMAGWIRYYDPYRLVQYESGNPGPAISDLMVPMYPTLSWVESVMVDPNEKRAMILCEYAFSKSNSGGNFYKFWDMVDKYPRFQGGFIWDWADKAIRIKRADGSFVWGYGGDFGESVTDSVLDMCLSGVVSPDLELKPAAHEIRTIQSPVTFSEVNTDAGQFSIRNKFAFTGLEHLELVWTVLADGVEVKSGLMAMPNTLPGCSEAFTLPVEAISACSSSTGSERFINLLARLVEDTFWAKGGHVVAASQFALPIIRSSTNNKDRLPPYVVPFLPLYVTETEQILAVRGSTFSLTIDKRTGLLSNYTAQGVSLIKSGASENYFRAPTGIDLGLRNGISYAEEWEQAGLNHLVRQVRGLQIHSINSNTDMANLISIQVKVNCVIHSEGVTGGFESEVIYTIGGNGSIEVRNRVDATPDVSLLPRIGLTLELDGSLDQLAWYGRGPQENYSDRKRSAFIGLYQTVVDEEPCPYIVPMEWGGREDVRWMSLKNISGAGLIIEAFAPFHMDVHRNSIIDYAKARHLDDLPKRDRLWLNIDHIHSGLGGDNGWTRNIYEEFQVKPGRYEFSFTIKPITIE</sequence>
<dbReference type="Pfam" id="PF02837">
    <property type="entry name" value="Glyco_hydro_2_N"/>
    <property type="match status" value="2"/>
</dbReference>
<proteinExistence type="inferred from homology"/>
<name>A0A3T1D1T2_9BACL</name>
<feature type="domain" description="Beta galactosidase small chain/" evidence="9">
    <location>
        <begin position="782"/>
        <end position="1066"/>
    </location>
</feature>
<dbReference type="InterPro" id="IPR032312">
    <property type="entry name" value="LacZ_4"/>
</dbReference>
<dbReference type="Proteomes" id="UP000289856">
    <property type="component" value="Chromosome"/>
</dbReference>
<dbReference type="PROSITE" id="PS00608">
    <property type="entry name" value="GLYCOSYL_HYDROL_F2_2"/>
    <property type="match status" value="1"/>
</dbReference>
<dbReference type="PANTHER" id="PTHR46323">
    <property type="entry name" value="BETA-GALACTOSIDASE"/>
    <property type="match status" value="1"/>
</dbReference>
<evidence type="ECO:0000256" key="8">
    <source>
        <dbReference type="RuleBase" id="RU361154"/>
    </source>
</evidence>
<dbReference type="InterPro" id="IPR006102">
    <property type="entry name" value="Ig-like_GH2"/>
</dbReference>
<dbReference type="SUPFAM" id="SSF49785">
    <property type="entry name" value="Galactose-binding domain-like"/>
    <property type="match status" value="1"/>
</dbReference>
<dbReference type="SUPFAM" id="SSF49303">
    <property type="entry name" value="beta-Galactosidase/glucuronidase domain"/>
    <property type="match status" value="2"/>
</dbReference>
<dbReference type="InterPro" id="IPR011013">
    <property type="entry name" value="Gal_mutarotase_sf_dom"/>
</dbReference>
<evidence type="ECO:0000259" key="9">
    <source>
        <dbReference type="SMART" id="SM01038"/>
    </source>
</evidence>
<dbReference type="InterPro" id="IPR036156">
    <property type="entry name" value="Beta-gal/glucu_dom_sf"/>
</dbReference>
<evidence type="ECO:0000256" key="6">
    <source>
        <dbReference type="ARBA" id="ARBA00023295"/>
    </source>
</evidence>
<dbReference type="InterPro" id="IPR006103">
    <property type="entry name" value="Glyco_hydro_2_cat"/>
</dbReference>
<dbReference type="GO" id="GO:0030246">
    <property type="term" value="F:carbohydrate binding"/>
    <property type="evidence" value="ECO:0007669"/>
    <property type="project" value="InterPro"/>
</dbReference>
<dbReference type="GO" id="GO:0004565">
    <property type="term" value="F:beta-galactosidase activity"/>
    <property type="evidence" value="ECO:0007669"/>
    <property type="project" value="UniProtKB-EC"/>
</dbReference>
<dbReference type="OrthoDB" id="9762066at2"/>
<dbReference type="InterPro" id="IPR023232">
    <property type="entry name" value="Glyco_hydro_2_AS"/>
</dbReference>
<gene>
    <name evidence="10" type="primary">lacZ_1</name>
    <name evidence="10" type="ORF">KCTCHS21_13640</name>
</gene>
<evidence type="ECO:0000256" key="4">
    <source>
        <dbReference type="ARBA" id="ARBA00013303"/>
    </source>
</evidence>
<dbReference type="KEGG" id="cohn:KCTCHS21_13640"/>
<dbReference type="InterPro" id="IPR014718">
    <property type="entry name" value="GH-type_carb-bd"/>
</dbReference>
<keyword evidence="5 8" id="KW-0378">Hydrolase</keyword>
<evidence type="ECO:0000313" key="11">
    <source>
        <dbReference type="Proteomes" id="UP000289856"/>
    </source>
</evidence>
<dbReference type="InterPro" id="IPR023230">
    <property type="entry name" value="Glyco_hydro_2_CS"/>
</dbReference>
<comment type="similarity">
    <text evidence="2 8">Belongs to the glycosyl hydrolase 2 family.</text>
</comment>
<dbReference type="PROSITE" id="PS00719">
    <property type="entry name" value="GLYCOSYL_HYDROL_F2_1"/>
    <property type="match status" value="1"/>
</dbReference>
<dbReference type="Pfam" id="PF02836">
    <property type="entry name" value="Glyco_hydro_2_C"/>
    <property type="match status" value="1"/>
</dbReference>
<dbReference type="InterPro" id="IPR008979">
    <property type="entry name" value="Galactose-bd-like_sf"/>
</dbReference>
<evidence type="ECO:0000256" key="7">
    <source>
        <dbReference type="ARBA" id="ARBA00032230"/>
    </source>
</evidence>
<dbReference type="InterPro" id="IPR050347">
    <property type="entry name" value="Bact_Beta-galactosidase"/>
</dbReference>
<dbReference type="InterPro" id="IPR013783">
    <property type="entry name" value="Ig-like_fold"/>
</dbReference>
<dbReference type="InterPro" id="IPR006104">
    <property type="entry name" value="Glyco_hydro_2_N"/>
</dbReference>
<evidence type="ECO:0000256" key="5">
    <source>
        <dbReference type="ARBA" id="ARBA00022801"/>
    </source>
</evidence>
<keyword evidence="6 8" id="KW-0326">Glycosidase</keyword>
<evidence type="ECO:0000256" key="1">
    <source>
        <dbReference type="ARBA" id="ARBA00001412"/>
    </source>
</evidence>